<dbReference type="PANTHER" id="PTHR42760">
    <property type="entry name" value="SHORT-CHAIN DEHYDROGENASES/REDUCTASES FAMILY MEMBER"/>
    <property type="match status" value="1"/>
</dbReference>
<dbReference type="Gene3D" id="3.40.50.720">
    <property type="entry name" value="NAD(P)-binding Rossmann-like Domain"/>
    <property type="match status" value="1"/>
</dbReference>
<gene>
    <name evidence="4" type="ORF">D9757_013642</name>
</gene>
<dbReference type="CDD" id="cd05233">
    <property type="entry name" value="SDR_c"/>
    <property type="match status" value="1"/>
</dbReference>
<dbReference type="EMBL" id="JAACJN010000220">
    <property type="protein sequence ID" value="KAF5360101.1"/>
    <property type="molecule type" value="Genomic_DNA"/>
</dbReference>
<evidence type="ECO:0000313" key="5">
    <source>
        <dbReference type="Proteomes" id="UP000518752"/>
    </source>
</evidence>
<dbReference type="SUPFAM" id="SSF51735">
    <property type="entry name" value="NAD(P)-binding Rossmann-fold domains"/>
    <property type="match status" value="1"/>
</dbReference>
<protein>
    <submittedName>
        <fullName evidence="4">Uncharacterized protein</fullName>
    </submittedName>
</protein>
<comment type="caution">
    <text evidence="4">The sequence shown here is derived from an EMBL/GenBank/DDBJ whole genome shotgun (WGS) entry which is preliminary data.</text>
</comment>
<dbReference type="Proteomes" id="UP000518752">
    <property type="component" value="Unassembled WGS sequence"/>
</dbReference>
<dbReference type="GO" id="GO:0016616">
    <property type="term" value="F:oxidoreductase activity, acting on the CH-OH group of donors, NAD or NADP as acceptor"/>
    <property type="evidence" value="ECO:0007669"/>
    <property type="project" value="TreeGrafter"/>
</dbReference>
<organism evidence="4 5">
    <name type="scientific">Collybiopsis confluens</name>
    <dbReference type="NCBI Taxonomy" id="2823264"/>
    <lineage>
        <taxon>Eukaryota</taxon>
        <taxon>Fungi</taxon>
        <taxon>Dikarya</taxon>
        <taxon>Basidiomycota</taxon>
        <taxon>Agaricomycotina</taxon>
        <taxon>Agaricomycetes</taxon>
        <taxon>Agaricomycetidae</taxon>
        <taxon>Agaricales</taxon>
        <taxon>Marasmiineae</taxon>
        <taxon>Omphalotaceae</taxon>
        <taxon>Collybiopsis</taxon>
    </lineage>
</organism>
<name>A0A8H5G885_9AGAR</name>
<dbReference type="PANTHER" id="PTHR42760:SF37">
    <property type="entry name" value="CLAVALDEHYDE DEHYDROGENASE"/>
    <property type="match status" value="1"/>
</dbReference>
<keyword evidence="5" id="KW-1185">Reference proteome</keyword>
<accession>A0A8H5G885</accession>
<dbReference type="PRINTS" id="PR00080">
    <property type="entry name" value="SDRFAMILY"/>
</dbReference>
<comment type="similarity">
    <text evidence="1 3">Belongs to the short-chain dehydrogenases/reductases (SDR) family.</text>
</comment>
<dbReference type="AlphaFoldDB" id="A0A8H5G885"/>
<reference evidence="4 5" key="1">
    <citation type="journal article" date="2020" name="ISME J.">
        <title>Uncovering the hidden diversity of litter-decomposition mechanisms in mushroom-forming fungi.</title>
        <authorList>
            <person name="Floudas D."/>
            <person name="Bentzer J."/>
            <person name="Ahren D."/>
            <person name="Johansson T."/>
            <person name="Persson P."/>
            <person name="Tunlid A."/>
        </authorList>
    </citation>
    <scope>NUCLEOTIDE SEQUENCE [LARGE SCALE GENOMIC DNA]</scope>
    <source>
        <strain evidence="4 5">CBS 406.79</strain>
    </source>
</reference>
<dbReference type="PRINTS" id="PR00081">
    <property type="entry name" value="GDHRDH"/>
</dbReference>
<evidence type="ECO:0000313" key="4">
    <source>
        <dbReference type="EMBL" id="KAF5360101.1"/>
    </source>
</evidence>
<dbReference type="InterPro" id="IPR002347">
    <property type="entry name" value="SDR_fam"/>
</dbReference>
<evidence type="ECO:0000256" key="1">
    <source>
        <dbReference type="ARBA" id="ARBA00006484"/>
    </source>
</evidence>
<sequence length="300" mass="32721">MAPEPTVDFPAHTGVGFVPTAHHDTYDAINPSKADLSGKVVLITGASKGIGKGIAMAYAQAGASGIVLLARNKPGLEATHEACIKAQRPGQNLKVLPLSIDIADIKEVQNALEEVENTFQRLDIVINNAGRMDYPKRIGDVDPNEWWNIWSVNIKGTFNVTQAALPLLISSDDGLKTILNISSIGAHIFTAGFSAYQTSKLAILRLSESIQIEYADKGIICYALHPGGIPTDMADRLPEELRFAVVDTVELAAHSIVFYTKEKREWLGGRYINAQWDVDEFLAKKDEIIAGDKLKVRMVV</sequence>
<dbReference type="Pfam" id="PF00106">
    <property type="entry name" value="adh_short"/>
    <property type="match status" value="1"/>
</dbReference>
<dbReference type="InterPro" id="IPR036291">
    <property type="entry name" value="NAD(P)-bd_dom_sf"/>
</dbReference>
<evidence type="ECO:0000256" key="3">
    <source>
        <dbReference type="RuleBase" id="RU000363"/>
    </source>
</evidence>
<keyword evidence="2" id="KW-0560">Oxidoreductase</keyword>
<evidence type="ECO:0000256" key="2">
    <source>
        <dbReference type="ARBA" id="ARBA00023002"/>
    </source>
</evidence>
<dbReference type="OrthoDB" id="1933717at2759"/>
<proteinExistence type="inferred from homology"/>